<dbReference type="PANTHER" id="PTHR43781">
    <property type="entry name" value="SACCHAROPINE DEHYDROGENASE"/>
    <property type="match status" value="1"/>
</dbReference>
<protein>
    <submittedName>
        <fullName evidence="2">Saccharopine dehydrogenase NADP-binding domain-containing protein</fullName>
    </submittedName>
</protein>
<evidence type="ECO:0000313" key="3">
    <source>
        <dbReference type="Proteomes" id="UP000655868"/>
    </source>
</evidence>
<dbReference type="AlphaFoldDB" id="A0A934U432"/>
<reference evidence="2" key="1">
    <citation type="submission" date="2020-12" db="EMBL/GenBank/DDBJ databases">
        <title>Antrihabitans popcorni sp. nov. and Antrihabitans auranticaus sp. nov., isolated from a larva cave.</title>
        <authorList>
            <person name="Lee S.D."/>
            <person name="Kim I.S."/>
        </authorList>
    </citation>
    <scope>NUCLEOTIDE SEQUENCE</scope>
    <source>
        <strain evidence="2">YC3-6</strain>
    </source>
</reference>
<accession>A0A934U432</accession>
<feature type="domain" description="Saccharopine dehydrogenase NADP binding" evidence="1">
    <location>
        <begin position="8"/>
        <end position="129"/>
    </location>
</feature>
<dbReference type="PANTHER" id="PTHR43781:SF1">
    <property type="entry name" value="SACCHAROPINE DEHYDROGENASE"/>
    <property type="match status" value="1"/>
</dbReference>
<gene>
    <name evidence="2" type="ORF">JGU71_11030</name>
</gene>
<dbReference type="Pfam" id="PF03435">
    <property type="entry name" value="Sacchrp_dh_NADP"/>
    <property type="match status" value="1"/>
</dbReference>
<organism evidence="2 3">
    <name type="scientific">Antrihabitans stalagmiti</name>
    <dbReference type="NCBI Taxonomy" id="2799499"/>
    <lineage>
        <taxon>Bacteria</taxon>
        <taxon>Bacillati</taxon>
        <taxon>Actinomycetota</taxon>
        <taxon>Actinomycetes</taxon>
        <taxon>Mycobacteriales</taxon>
        <taxon>Nocardiaceae</taxon>
        <taxon>Antrihabitans</taxon>
    </lineage>
</organism>
<proteinExistence type="predicted"/>
<sequence>MTPTSRRILVLGATGFTGRQVVSDLIGRGQTPTLVGRSTTRLAAVAESLGTQLPMLQADVRDDEAITTLIGSDDVVVSTVGPFQRWGRGVARAAADAGAVYLDSTGEPPFIRWVFDELRTAATTSGATLVPAFGYDFLPGNLAGALAVTRAAGRARRVEIGYFLLPGTNDFDRRATLRDTIELTTGATRASLVGVIAEPAFAYRPNGSGSSLMTEMSGQRLHRFRFRDIARAGITIGGSEHFGLPELFPELESVDVCMGWFNGWSLPVQIVSTALSPVIDTALTRRLLDSIAQHLPGADRTPTRSGTSLVTAIARDGAGRIVEQVSLAGPDPYTMTGRLLGYGAAHATDHPLTPGVRGPVAAFGLSELHTAAIELGLFEVTDTAGAPAVGASMASSGQPR</sequence>
<dbReference type="InterPro" id="IPR005097">
    <property type="entry name" value="Sacchrp_dh_NADP-bd"/>
</dbReference>
<dbReference type="InterPro" id="IPR036291">
    <property type="entry name" value="NAD(P)-bd_dom_sf"/>
</dbReference>
<name>A0A934U432_9NOCA</name>
<dbReference type="SUPFAM" id="SSF51735">
    <property type="entry name" value="NAD(P)-binding Rossmann-fold domains"/>
    <property type="match status" value="1"/>
</dbReference>
<dbReference type="Gene3D" id="3.40.50.720">
    <property type="entry name" value="NAD(P)-binding Rossmann-like Domain"/>
    <property type="match status" value="1"/>
</dbReference>
<keyword evidence="3" id="KW-1185">Reference proteome</keyword>
<dbReference type="EMBL" id="JAEMNV010000003">
    <property type="protein sequence ID" value="MBJ8339423.1"/>
    <property type="molecule type" value="Genomic_DNA"/>
</dbReference>
<comment type="caution">
    <text evidence="2">The sequence shown here is derived from an EMBL/GenBank/DDBJ whole genome shotgun (WGS) entry which is preliminary data.</text>
</comment>
<dbReference type="RefSeq" id="WP_199704165.1">
    <property type="nucleotide sequence ID" value="NZ_JAEMNV010000003.1"/>
</dbReference>
<dbReference type="Proteomes" id="UP000655868">
    <property type="component" value="Unassembled WGS sequence"/>
</dbReference>
<evidence type="ECO:0000313" key="2">
    <source>
        <dbReference type="EMBL" id="MBJ8339423.1"/>
    </source>
</evidence>
<evidence type="ECO:0000259" key="1">
    <source>
        <dbReference type="Pfam" id="PF03435"/>
    </source>
</evidence>